<evidence type="ECO:0000313" key="8">
    <source>
        <dbReference type="EMBL" id="BFO14349.1"/>
    </source>
</evidence>
<evidence type="ECO:0000259" key="7">
    <source>
        <dbReference type="Pfam" id="PF00361"/>
    </source>
</evidence>
<dbReference type="PANTHER" id="PTHR42829">
    <property type="entry name" value="NADH-UBIQUINONE OXIDOREDUCTASE CHAIN 5"/>
    <property type="match status" value="1"/>
</dbReference>
<evidence type="ECO:0000256" key="5">
    <source>
        <dbReference type="RuleBase" id="RU000320"/>
    </source>
</evidence>
<dbReference type="GO" id="GO:0003954">
    <property type="term" value="F:NADH dehydrogenase activity"/>
    <property type="evidence" value="ECO:0007669"/>
    <property type="project" value="TreeGrafter"/>
</dbReference>
<dbReference type="EMBL" id="AP035768">
    <property type="protein sequence ID" value="BFO14349.1"/>
    <property type="molecule type" value="Genomic_DNA"/>
</dbReference>
<dbReference type="AlphaFoldDB" id="A0AAT9HA96"/>
<dbReference type="InterPro" id="IPR003945">
    <property type="entry name" value="NU5C-like"/>
</dbReference>
<evidence type="ECO:0000256" key="6">
    <source>
        <dbReference type="SAM" id="MobiDB-lite"/>
    </source>
</evidence>
<dbReference type="GO" id="GO:0016020">
    <property type="term" value="C:membrane"/>
    <property type="evidence" value="ECO:0007669"/>
    <property type="project" value="UniProtKB-SubCell"/>
</dbReference>
<keyword evidence="4" id="KW-0472">Membrane</keyword>
<evidence type="ECO:0000256" key="1">
    <source>
        <dbReference type="ARBA" id="ARBA00004127"/>
    </source>
</evidence>
<gene>
    <name evidence="8" type="ORF">SHKM778_07370</name>
</gene>
<dbReference type="GO" id="GO:0012505">
    <property type="term" value="C:endomembrane system"/>
    <property type="evidence" value="ECO:0007669"/>
    <property type="project" value="UniProtKB-SubCell"/>
</dbReference>
<reference evidence="8" key="1">
    <citation type="submission" date="2024-06" db="EMBL/GenBank/DDBJ databases">
        <authorList>
            <consortium name="consrtm"/>
            <person name="Uemura M."/>
            <person name="Terahara T."/>
        </authorList>
    </citation>
    <scope>NUCLEOTIDE SEQUENCE</scope>
    <source>
        <strain evidence="8">KM77-8</strain>
    </source>
</reference>
<reference evidence="8" key="2">
    <citation type="submission" date="2024-07" db="EMBL/GenBank/DDBJ databases">
        <title>Streptomyces haneummycinica sp. nov., a new antibiotic-producing actinobacterium isolated from marine sediment.</title>
        <authorList>
            <person name="Uemura M."/>
            <person name="Hamada M."/>
            <person name="Hirano S."/>
            <person name="Kobayashi K."/>
            <person name="Ohshiro T."/>
            <person name="Kobayashi T."/>
            <person name="Terahara T."/>
        </authorList>
    </citation>
    <scope>NUCLEOTIDE SEQUENCE</scope>
    <source>
        <strain evidence="8">KM77-8</strain>
    </source>
</reference>
<name>A0AAT9HA96_9ACTN</name>
<dbReference type="PANTHER" id="PTHR42829:SF2">
    <property type="entry name" value="NADH-UBIQUINONE OXIDOREDUCTASE CHAIN 5"/>
    <property type="match status" value="1"/>
</dbReference>
<dbReference type="GO" id="GO:0015990">
    <property type="term" value="P:electron transport coupled proton transport"/>
    <property type="evidence" value="ECO:0007669"/>
    <property type="project" value="TreeGrafter"/>
</dbReference>
<keyword evidence="2 5" id="KW-0812">Transmembrane</keyword>
<sequence>MVRHLRLRAGARRPGEAGLAGQAGEGKLTAIALMLLLAACGKSAQVPLQSWLGDAMEGPTPSRP</sequence>
<keyword evidence="3" id="KW-1133">Transmembrane helix</keyword>
<evidence type="ECO:0000256" key="3">
    <source>
        <dbReference type="ARBA" id="ARBA00022989"/>
    </source>
</evidence>
<feature type="region of interest" description="Disordered" evidence="6">
    <location>
        <begin position="1"/>
        <end position="21"/>
    </location>
</feature>
<accession>A0AAT9HA96</accession>
<proteinExistence type="predicted"/>
<feature type="compositionally biased region" description="Basic residues" evidence="6">
    <location>
        <begin position="1"/>
        <end position="11"/>
    </location>
</feature>
<organism evidence="8">
    <name type="scientific">Streptomyces haneummycinicus</name>
    <dbReference type="NCBI Taxonomy" id="3074435"/>
    <lineage>
        <taxon>Bacteria</taxon>
        <taxon>Bacillati</taxon>
        <taxon>Actinomycetota</taxon>
        <taxon>Actinomycetes</taxon>
        <taxon>Kitasatosporales</taxon>
        <taxon>Streptomycetaceae</taxon>
        <taxon>Streptomyces</taxon>
    </lineage>
</organism>
<dbReference type="Pfam" id="PF00361">
    <property type="entry name" value="Proton_antipo_M"/>
    <property type="match status" value="1"/>
</dbReference>
<evidence type="ECO:0000256" key="4">
    <source>
        <dbReference type="ARBA" id="ARBA00023136"/>
    </source>
</evidence>
<comment type="subcellular location">
    <subcellularLocation>
        <location evidence="1">Endomembrane system</location>
        <topology evidence="1">Multi-pass membrane protein</topology>
    </subcellularLocation>
    <subcellularLocation>
        <location evidence="5">Membrane</location>
        <topology evidence="5">Multi-pass membrane protein</topology>
    </subcellularLocation>
</comment>
<evidence type="ECO:0000256" key="2">
    <source>
        <dbReference type="ARBA" id="ARBA00022692"/>
    </source>
</evidence>
<dbReference type="GO" id="GO:0042773">
    <property type="term" value="P:ATP synthesis coupled electron transport"/>
    <property type="evidence" value="ECO:0007669"/>
    <property type="project" value="InterPro"/>
</dbReference>
<protein>
    <recommendedName>
        <fullName evidence="7">NADH:quinone oxidoreductase/Mrp antiporter transmembrane domain-containing protein</fullName>
    </recommendedName>
</protein>
<dbReference type="GO" id="GO:0008137">
    <property type="term" value="F:NADH dehydrogenase (ubiquinone) activity"/>
    <property type="evidence" value="ECO:0007669"/>
    <property type="project" value="InterPro"/>
</dbReference>
<feature type="domain" description="NADH:quinone oxidoreductase/Mrp antiporter transmembrane" evidence="7">
    <location>
        <begin position="24"/>
        <end position="61"/>
    </location>
</feature>
<dbReference type="InterPro" id="IPR001750">
    <property type="entry name" value="ND/Mrp_TM"/>
</dbReference>